<evidence type="ECO:0000256" key="4">
    <source>
        <dbReference type="ARBA" id="ARBA00022927"/>
    </source>
</evidence>
<dbReference type="PANTHER" id="PTHR15922:SF2">
    <property type="entry name" value="NBAS SUBUNIT OF NRZ TETHERING COMPLEX"/>
    <property type="match status" value="1"/>
</dbReference>
<dbReference type="GO" id="GO:0006890">
    <property type="term" value="P:retrograde vesicle-mediated transport, Golgi to endoplasmic reticulum"/>
    <property type="evidence" value="ECO:0007669"/>
    <property type="project" value="InterPro"/>
</dbReference>
<dbReference type="EMBL" id="JAUESC010000380">
    <property type="protein sequence ID" value="KAK0592689.1"/>
    <property type="molecule type" value="Genomic_DNA"/>
</dbReference>
<evidence type="ECO:0000313" key="8">
    <source>
        <dbReference type="Proteomes" id="UP001168877"/>
    </source>
</evidence>
<protein>
    <recommendedName>
        <fullName evidence="6">Sec39 domain-containing protein</fullName>
    </recommendedName>
</protein>
<dbReference type="SUPFAM" id="SSF50978">
    <property type="entry name" value="WD40 repeat-like"/>
    <property type="match status" value="1"/>
</dbReference>
<evidence type="ECO:0000256" key="2">
    <source>
        <dbReference type="ARBA" id="ARBA00022448"/>
    </source>
</evidence>
<comment type="subcellular location">
    <subcellularLocation>
        <location evidence="1">Endoplasmic reticulum</location>
    </subcellularLocation>
</comment>
<proteinExistence type="predicted"/>
<evidence type="ECO:0000256" key="5">
    <source>
        <dbReference type="SAM" id="MobiDB-lite"/>
    </source>
</evidence>
<evidence type="ECO:0000313" key="7">
    <source>
        <dbReference type="EMBL" id="KAK0592689.1"/>
    </source>
</evidence>
<reference evidence="7" key="1">
    <citation type="journal article" date="2022" name="Plant J.">
        <title>Strategies of tolerance reflected in two North American maple genomes.</title>
        <authorList>
            <person name="McEvoy S.L."/>
            <person name="Sezen U.U."/>
            <person name="Trouern-Trend A."/>
            <person name="McMahon S.M."/>
            <person name="Schaberg P.G."/>
            <person name="Yang J."/>
            <person name="Wegrzyn J.L."/>
            <person name="Swenson N.G."/>
        </authorList>
    </citation>
    <scope>NUCLEOTIDE SEQUENCE</scope>
    <source>
        <strain evidence="7">NS2018</strain>
    </source>
</reference>
<dbReference type="PANTHER" id="PTHR15922">
    <property type="entry name" value="NEUROBLASTOMA-AMPLIFIED SEQUENCE"/>
    <property type="match status" value="1"/>
</dbReference>
<feature type="domain" description="Sec39" evidence="6">
    <location>
        <begin position="721"/>
        <end position="973"/>
    </location>
</feature>
<feature type="compositionally biased region" description="Low complexity" evidence="5">
    <location>
        <begin position="87"/>
        <end position="99"/>
    </location>
</feature>
<feature type="region of interest" description="Disordered" evidence="5">
    <location>
        <begin position="1"/>
        <end position="100"/>
    </location>
</feature>
<evidence type="ECO:0000256" key="3">
    <source>
        <dbReference type="ARBA" id="ARBA00022824"/>
    </source>
</evidence>
<feature type="compositionally biased region" description="Basic and acidic residues" evidence="5">
    <location>
        <begin position="41"/>
        <end position="57"/>
    </location>
</feature>
<keyword evidence="3" id="KW-0256">Endoplasmic reticulum</keyword>
<feature type="domain" description="Sec39" evidence="6">
    <location>
        <begin position="1038"/>
        <end position="1345"/>
    </location>
</feature>
<name>A0AA39VNP8_ACESA</name>
<sequence>MECHGLKCTGVKGGLRTPASTREGRPPFMVSLWTEGGGVESKQKIREQGLSRSRREAQPSPWSSLNSYRIGSDSLSETVNCSRDQSNSHPSLLSSLSPSRKSEVERAVNDCWSKSMKKEETVREVLYETRRHASRPYTSNYPPQPRQQANEGVKGGLLSLLSVPGVNKLKEKWSEYRRPRKISRLVSLFISQRGECVAVAAGNHITILLKEDDYQKPCGTFTSSSLGVFTYGAWSEAHDVLGITDDADTVYFIKANGDEITRITNRHLKGSLPIIGLIAQDETHVQRSCLCSFTLLTSDGLLHHIEVSQEPSASISSTSTSSSGLTLRNQFPQNVFCVDYYPERSLLVIVSSSVSSSLTSGGDTGPCYISVWHRCQNLDLEQLFSTQFEGSYCKPKGTVGQLEHPKVRISPQGNFVATLDMTECLHIFKMDNESCSLSKFSCEERLDSQVIENLLNKGTGVFSDVVDFTWWSDHILTLARKSGIVTMIDILSGLKLQEKDPVYSVLVLERVEQLQGHVFLLENKSLEETSNTSNHNGGAIDSQFREQIGEDRFNQFNMSMLHWSLISFSEKSVPEMYNMLISNHKYQTAIDFANCHGLDTDEVFKSQWLCSSQGIDEIYMFLSKIKDQAFVLSECVDKVGPTEDAVRALLTHGLRLTDKYKFSESEDHEYTQTWDWDSRIARLKFLQFGDRLETYLGINMGRFSVQEYSKFRFMPIDETGVKLAESGKIGALNLLFKRHPYSLASSMLKILAAIPETVPVQTYMQLLPGRSPPTRVTMREEDWVECDKMVTFVRTVPENDEISIQIRTEPIVKRCLGSLWSSTDELSIWYKNRARDIDCYSGQLDNCLFLVDLACRKGLTELQQFHEDILYLHQLIYSVESNDEICFSMSLTAWEQLSDYEKFSTMLKGVKDEIVLERLHDKAIPFMRKRSHGLNSVAQEQVTNDRFTVGHKDESFLVRWLKEIAVGNKLDICLMVIEEGSSNEFRSNGFFRDDTEALDCALQCLYLCTATDKWSTMDALLSKFSQKQDTEICVNGIERRLKMAEGHVEAGRLLAFYQVPKPVNFFLEAHSDVKSVKQILRLILSKFIRRQPGRSDNDWANMWRDMQCLHEKAFPFLDLEYMLMEFSRGLLKAGKFSLARNYLKGTGSVALPSEKAENLVIQAAREYFFSASSLSCLEIWKAKECLNLLPSSRNVKAEADMIDAITVNLVNLGVTILPMQFRQIKDPMEVIKMAVTNQGGAYLHVDELIEVAKLLGLCSPEDISAVEEAIAREAAVAGDLQLAFDLCLVLTKKGHGLIWDLCAAIARGPALENMDINSRKQLLGFALSHCDQESIGELLHAWKDLDMQGQCETLTMLTGTNFPNFSVQGSSVISVPGYSVQDIVNLKDCSELVEGVNIDDQEVHISNIKNTLSIVAKNLPVESGIDWEMQLRENGKILSFAALQLPWLLELSRKAEYSKKMGHGLIPGKQYVSARTQAVVTILSWLARNGFAPRDDLIASLAKSILEPPATEEEDIIGCSFLLNLVDAFTGVEVIEEQLKIRENYPEICSIMNVGMTYSSLHNSGVECDGPSQRRELLWRKFEENHTPLCSGELNKIDKVQSTFWREWKLKLEEKMRVADQSRVLEQLIPGVETARFLSGDIKYIMSVVSSLIESLKFEKKHILNNLLKVAETYGLNRSEVLQQYLSSIIVSEVWTDDDIIAEISGVKEEILGHAQETIKTTSLVVYPAIDGHNKHRLVVIYGLLSMCYLQLEATKESLSDLQPDWAHASASHLAHFYSVIEKECKRVSFIKNLNFKNIAGLGGLNLQGFSSEVYANINEFSLEALAKMVQTLVSNSYTDSVPEGLMMWQDVYKYYVLSLLTNLESRSRTDFNVESPENFQGLINQLEQTYDFCRMYIRLLTPSDALDTMKRYFSVIIPLYGSHGSIPDNSTWQDCLILLINFWIRLTEEMQEIASSEVGDIRFSPDCLMSFLKVLMRLVMEDSISPSQGWGIIISYVNHGLIGNFAVEIFVFCRAMIFSGCGFGAISEVFLKAVSECISATADLEFMDLPRLYLDILEPILQDLISGTHERHNLYNLLSSLSKLDGDLEELKRVRIVVWERLAEFSDNLQLPSHVRVYALELMQFITGRNIKGFSSELQSNVLPWEGWDELLDTSKKSETGANQRLPEQADTSSRFTSTLVALKSTQLVAAISPSIEITPDDLINVETAVSCFLKSCDAASTDPHFDALVAILEEWEGLFVNKAEVASAEASDPESNWTNDDWDEGWENFQEAEPVVKEEKEVISSAHPLHVCWMEIFKKFISTSRVRDVLGLIDRSLPKLGGILLDEHDAWSLNESVRAMDCFLASKMVLLLPYEAIQLQSLNVVEDKLKKGGISDTMGKDLGFLTLVLSSGIISIIISNSSYGSIFSYLCYLIGNFSRQFQESQLSTLTKAGGTNKFRNNEKDLHLFRKILFPCFISELVKADQSILAGLLVTKFMHTNPSLSIINVAEASLRKYLESQLQLLQHEDFALEEVNSCQTLKNTASSLKGRLGNLLPSALSLLSGNVR</sequence>
<gene>
    <name evidence="7" type="ORF">LWI29_023622</name>
</gene>
<comment type="caution">
    <text evidence="7">The sequence shown here is derived from an EMBL/GenBank/DDBJ whole genome shotgun (WGS) entry which is preliminary data.</text>
</comment>
<accession>A0AA39VNP8</accession>
<dbReference type="GO" id="GO:0000149">
    <property type="term" value="F:SNARE binding"/>
    <property type="evidence" value="ECO:0007669"/>
    <property type="project" value="TreeGrafter"/>
</dbReference>
<dbReference type="Proteomes" id="UP001168877">
    <property type="component" value="Unassembled WGS sequence"/>
</dbReference>
<dbReference type="GO" id="GO:0070939">
    <property type="term" value="C:Dsl1/NZR complex"/>
    <property type="evidence" value="ECO:0007669"/>
    <property type="project" value="TreeGrafter"/>
</dbReference>
<dbReference type="GO" id="GO:0015031">
    <property type="term" value="P:protein transport"/>
    <property type="evidence" value="ECO:0007669"/>
    <property type="project" value="UniProtKB-KW"/>
</dbReference>
<evidence type="ECO:0000256" key="1">
    <source>
        <dbReference type="ARBA" id="ARBA00004240"/>
    </source>
</evidence>
<dbReference type="InterPro" id="IPR036322">
    <property type="entry name" value="WD40_repeat_dom_sf"/>
</dbReference>
<evidence type="ECO:0000259" key="6">
    <source>
        <dbReference type="Pfam" id="PF08314"/>
    </source>
</evidence>
<keyword evidence="8" id="KW-1185">Reference proteome</keyword>
<reference evidence="7" key="2">
    <citation type="submission" date="2023-06" db="EMBL/GenBank/DDBJ databases">
        <authorList>
            <person name="Swenson N.G."/>
            <person name="Wegrzyn J.L."/>
            <person name="Mcevoy S.L."/>
        </authorList>
    </citation>
    <scope>NUCLEOTIDE SEQUENCE</scope>
    <source>
        <strain evidence="7">NS2018</strain>
        <tissue evidence="7">Leaf</tissue>
    </source>
</reference>
<dbReference type="Pfam" id="PF08314">
    <property type="entry name" value="Sec39"/>
    <property type="match status" value="2"/>
</dbReference>
<organism evidence="7 8">
    <name type="scientific">Acer saccharum</name>
    <name type="common">Sugar maple</name>
    <dbReference type="NCBI Taxonomy" id="4024"/>
    <lineage>
        <taxon>Eukaryota</taxon>
        <taxon>Viridiplantae</taxon>
        <taxon>Streptophyta</taxon>
        <taxon>Embryophyta</taxon>
        <taxon>Tracheophyta</taxon>
        <taxon>Spermatophyta</taxon>
        <taxon>Magnoliopsida</taxon>
        <taxon>eudicotyledons</taxon>
        <taxon>Gunneridae</taxon>
        <taxon>Pentapetalae</taxon>
        <taxon>rosids</taxon>
        <taxon>malvids</taxon>
        <taxon>Sapindales</taxon>
        <taxon>Sapindaceae</taxon>
        <taxon>Hippocastanoideae</taxon>
        <taxon>Acereae</taxon>
        <taxon>Acer</taxon>
    </lineage>
</organism>
<dbReference type="InterPro" id="IPR013244">
    <property type="entry name" value="Sec39_domain"/>
</dbReference>
<keyword evidence="4" id="KW-0653">Protein transport</keyword>
<feature type="compositionally biased region" description="Polar residues" evidence="5">
    <location>
        <begin position="60"/>
        <end position="85"/>
    </location>
</feature>
<keyword evidence="2" id="KW-0813">Transport</keyword>